<evidence type="ECO:0000313" key="2">
    <source>
        <dbReference type="EnsemblPlants" id="AET6Gv20156300.2"/>
    </source>
</evidence>
<dbReference type="PANTHER" id="PTHR34458">
    <property type="entry name" value="POLLEN OLE E 1 ALLERGEN AND EXTENSIN FAMILY PROTEIN-RELATED"/>
    <property type="match status" value="1"/>
</dbReference>
<reference evidence="3" key="2">
    <citation type="journal article" date="2017" name="Nat. Plants">
        <title>The Aegilops tauschii genome reveals multiple impacts of transposons.</title>
        <authorList>
            <person name="Zhao G."/>
            <person name="Zou C."/>
            <person name="Li K."/>
            <person name="Wang K."/>
            <person name="Li T."/>
            <person name="Gao L."/>
            <person name="Zhang X."/>
            <person name="Wang H."/>
            <person name="Yang Z."/>
            <person name="Liu X."/>
            <person name="Jiang W."/>
            <person name="Mao L."/>
            <person name="Kong X."/>
            <person name="Jiao Y."/>
            <person name="Jia J."/>
        </authorList>
    </citation>
    <scope>NUCLEOTIDE SEQUENCE [LARGE SCALE GENOMIC DNA]</scope>
    <source>
        <strain evidence="3">cv. AL8/78</strain>
    </source>
</reference>
<proteinExistence type="predicted"/>
<sequence>QQQRDQADPSQWQPRASFSPLSWPGGGQAASTGDRLQRNAMQHRELHRHGRGTAVPERRRAVGVRRNVMASVTADRTGAYTMNMGRVTSSLLARNQCKVVVVTPLAACNASLANITGTLAAPVQLVSIGADLPINNDAENLIGGIV</sequence>
<feature type="region of interest" description="Disordered" evidence="1">
    <location>
        <begin position="1"/>
        <end position="34"/>
    </location>
</feature>
<dbReference type="Proteomes" id="UP000015105">
    <property type="component" value="Chromosome 6D"/>
</dbReference>
<evidence type="ECO:0000256" key="1">
    <source>
        <dbReference type="SAM" id="MobiDB-lite"/>
    </source>
</evidence>
<reference evidence="3" key="1">
    <citation type="journal article" date="2014" name="Science">
        <title>Ancient hybridizations among the ancestral genomes of bread wheat.</title>
        <authorList>
            <consortium name="International Wheat Genome Sequencing Consortium,"/>
            <person name="Marcussen T."/>
            <person name="Sandve S.R."/>
            <person name="Heier L."/>
            <person name="Spannagl M."/>
            <person name="Pfeifer M."/>
            <person name="Jakobsen K.S."/>
            <person name="Wulff B.B."/>
            <person name="Steuernagel B."/>
            <person name="Mayer K.F."/>
            <person name="Olsen O.A."/>
        </authorList>
    </citation>
    <scope>NUCLEOTIDE SEQUENCE [LARGE SCALE GENOMIC DNA]</scope>
    <source>
        <strain evidence="3">cv. AL8/78</strain>
    </source>
</reference>
<reference evidence="2" key="4">
    <citation type="submission" date="2019-03" db="UniProtKB">
        <authorList>
            <consortium name="EnsemblPlants"/>
        </authorList>
    </citation>
    <scope>IDENTIFICATION</scope>
</reference>
<accession>A0A453MZA5</accession>
<evidence type="ECO:0000313" key="3">
    <source>
        <dbReference type="Proteomes" id="UP000015105"/>
    </source>
</evidence>
<organism evidence="2 3">
    <name type="scientific">Aegilops tauschii subsp. strangulata</name>
    <name type="common">Goatgrass</name>
    <dbReference type="NCBI Taxonomy" id="200361"/>
    <lineage>
        <taxon>Eukaryota</taxon>
        <taxon>Viridiplantae</taxon>
        <taxon>Streptophyta</taxon>
        <taxon>Embryophyta</taxon>
        <taxon>Tracheophyta</taxon>
        <taxon>Spermatophyta</taxon>
        <taxon>Magnoliopsida</taxon>
        <taxon>Liliopsida</taxon>
        <taxon>Poales</taxon>
        <taxon>Poaceae</taxon>
        <taxon>BOP clade</taxon>
        <taxon>Pooideae</taxon>
        <taxon>Triticodae</taxon>
        <taxon>Triticeae</taxon>
        <taxon>Triticinae</taxon>
        <taxon>Aegilops</taxon>
    </lineage>
</organism>
<dbReference type="InterPro" id="IPR040404">
    <property type="entry name" value="Phylloplanin-like"/>
</dbReference>
<protein>
    <submittedName>
        <fullName evidence="2">Uncharacterized protein</fullName>
    </submittedName>
</protein>
<reference evidence="2" key="5">
    <citation type="journal article" date="2021" name="G3 (Bethesda)">
        <title>Aegilops tauschii genome assembly Aet v5.0 features greater sequence contiguity and improved annotation.</title>
        <authorList>
            <person name="Wang L."/>
            <person name="Zhu T."/>
            <person name="Rodriguez J.C."/>
            <person name="Deal K.R."/>
            <person name="Dubcovsky J."/>
            <person name="McGuire P.E."/>
            <person name="Lux T."/>
            <person name="Spannagl M."/>
            <person name="Mayer K.F.X."/>
            <person name="Baldrich P."/>
            <person name="Meyers B.C."/>
            <person name="Huo N."/>
            <person name="Gu Y.Q."/>
            <person name="Zhou H."/>
            <person name="Devos K.M."/>
            <person name="Bennetzen J.L."/>
            <person name="Unver T."/>
            <person name="Budak H."/>
            <person name="Gulick P.J."/>
            <person name="Galiba G."/>
            <person name="Kalapos B."/>
            <person name="Nelson D.R."/>
            <person name="Li P."/>
            <person name="You F.M."/>
            <person name="Luo M.C."/>
            <person name="Dvorak J."/>
        </authorList>
    </citation>
    <scope>NUCLEOTIDE SEQUENCE [LARGE SCALE GENOMIC DNA]</scope>
    <source>
        <strain evidence="2">cv. AL8/78</strain>
    </source>
</reference>
<dbReference type="Gramene" id="AET6Gv20156300.2">
    <property type="protein sequence ID" value="AET6Gv20156300.2"/>
    <property type="gene ID" value="AET6Gv20156300"/>
</dbReference>
<keyword evidence="3" id="KW-1185">Reference proteome</keyword>
<dbReference type="PANTHER" id="PTHR34458:SF22">
    <property type="match status" value="1"/>
</dbReference>
<name>A0A453MZA5_AEGTS</name>
<dbReference type="AlphaFoldDB" id="A0A453MZA5"/>
<feature type="compositionally biased region" description="Polar residues" evidence="1">
    <location>
        <begin position="1"/>
        <end position="20"/>
    </location>
</feature>
<dbReference type="EnsemblPlants" id="AET6Gv20156300.2">
    <property type="protein sequence ID" value="AET6Gv20156300.2"/>
    <property type="gene ID" value="AET6Gv20156300"/>
</dbReference>
<reference evidence="2" key="3">
    <citation type="journal article" date="2017" name="Nature">
        <title>Genome sequence of the progenitor of the wheat D genome Aegilops tauschii.</title>
        <authorList>
            <person name="Luo M.C."/>
            <person name="Gu Y.Q."/>
            <person name="Puiu D."/>
            <person name="Wang H."/>
            <person name="Twardziok S.O."/>
            <person name="Deal K.R."/>
            <person name="Huo N."/>
            <person name="Zhu T."/>
            <person name="Wang L."/>
            <person name="Wang Y."/>
            <person name="McGuire P.E."/>
            <person name="Liu S."/>
            <person name="Long H."/>
            <person name="Ramasamy R.K."/>
            <person name="Rodriguez J.C."/>
            <person name="Van S.L."/>
            <person name="Yuan L."/>
            <person name="Wang Z."/>
            <person name="Xia Z."/>
            <person name="Xiao L."/>
            <person name="Anderson O.D."/>
            <person name="Ouyang S."/>
            <person name="Liang Y."/>
            <person name="Zimin A.V."/>
            <person name="Pertea G."/>
            <person name="Qi P."/>
            <person name="Bennetzen J.L."/>
            <person name="Dai X."/>
            <person name="Dawson M.W."/>
            <person name="Muller H.G."/>
            <person name="Kugler K."/>
            <person name="Rivarola-Duarte L."/>
            <person name="Spannagl M."/>
            <person name="Mayer K.F.X."/>
            <person name="Lu F.H."/>
            <person name="Bevan M.W."/>
            <person name="Leroy P."/>
            <person name="Li P."/>
            <person name="You F.M."/>
            <person name="Sun Q."/>
            <person name="Liu Z."/>
            <person name="Lyons E."/>
            <person name="Wicker T."/>
            <person name="Salzberg S.L."/>
            <person name="Devos K.M."/>
            <person name="Dvorak J."/>
        </authorList>
    </citation>
    <scope>NUCLEOTIDE SEQUENCE [LARGE SCALE GENOMIC DNA]</scope>
    <source>
        <strain evidence="2">cv. AL8/78</strain>
    </source>
</reference>